<dbReference type="GO" id="GO:0005524">
    <property type="term" value="F:ATP binding"/>
    <property type="evidence" value="ECO:0007669"/>
    <property type="project" value="UniProtKB-ARBA"/>
</dbReference>
<evidence type="ECO:0000256" key="1">
    <source>
        <dbReference type="ARBA" id="ARBA00001946"/>
    </source>
</evidence>
<dbReference type="SMART" id="SM00387">
    <property type="entry name" value="HATPase_c"/>
    <property type="match status" value="1"/>
</dbReference>
<comment type="cofactor">
    <cofactor evidence="1">
        <name>Mg(2+)</name>
        <dbReference type="ChEBI" id="CHEBI:18420"/>
    </cofactor>
</comment>
<evidence type="ECO:0000256" key="8">
    <source>
        <dbReference type="ARBA" id="ARBA00022842"/>
    </source>
</evidence>
<dbReference type="Gene3D" id="3.30.450.40">
    <property type="match status" value="2"/>
</dbReference>
<dbReference type="PANTHER" id="PTHR24421:SF56">
    <property type="entry name" value="OXYGEN SENSOR HISTIDINE KINASE RESPONSE REGULATOR DOST"/>
    <property type="match status" value="1"/>
</dbReference>
<evidence type="ECO:0000256" key="9">
    <source>
        <dbReference type="ARBA" id="ARBA00023004"/>
    </source>
</evidence>
<keyword evidence="5" id="KW-0808">Transferase</keyword>
<dbReference type="InterPro" id="IPR029016">
    <property type="entry name" value="GAF-like_dom_sf"/>
</dbReference>
<keyword evidence="8" id="KW-0460">Magnesium</keyword>
<dbReference type="Gene3D" id="3.30.565.10">
    <property type="entry name" value="Histidine kinase-like ATPase, C-terminal domain"/>
    <property type="match status" value="1"/>
</dbReference>
<evidence type="ECO:0000259" key="11">
    <source>
        <dbReference type="SMART" id="SM00065"/>
    </source>
</evidence>
<sequence length="568" mass="61117">MDDRTNGQHTSLPELRLGELLGEVQDRIGRIADARQQADGLLEAMLVVTSGLDLEETLRSIVESAVKLVDAKYGALGVRGNDNQLGAFINLGIDDSTKAEIGALPTGHGVLGLLIDHPDAVRLNDLSEHPDAVGFPPHHPPMKSFLGAPIRVREEIFGNLYLTEKNGGSQFTEDDEVVTRALASAAGIAIENARLYEESRSRQAWIEATRDIGTELLSGTDTRQVLSMVARKALQLTGSDLTFIAVPEDPGQPSEAVKELVVTVVEGDGVGELLAHVIPVEGSSSGTAFRSRTSIRRDTLQFVVSGSERAFGPALVSPLRVADHVRGVLVALRQSDRLPFTDDQLELLSSFADQAALAMQVAESSRRVFELEVLSDRDRIARDLHDHVIQRIFAAGLSLQSTLQRTNSSEIRSRLSTTIDDLQDVVQDIRNTIFDLQSAAVSTTRLRQRIHDAIDELVDGAHIRTVVRMSGPLSVIGPVFADHSVAVIREALSNAVRYSGALTVAITVSVADDFVVEVIDNGVGMPEDVTPSGLANLRSRAVQCGGSFTVGAPESGQGTRIVWSVPLP</sequence>
<dbReference type="Pfam" id="PF13185">
    <property type="entry name" value="GAF_2"/>
    <property type="match status" value="2"/>
</dbReference>
<evidence type="ECO:0000256" key="6">
    <source>
        <dbReference type="ARBA" id="ARBA00022723"/>
    </source>
</evidence>
<dbReference type="PANTHER" id="PTHR24421">
    <property type="entry name" value="NITRATE/NITRITE SENSOR PROTEIN NARX-RELATED"/>
    <property type="match status" value="1"/>
</dbReference>
<evidence type="ECO:0000256" key="7">
    <source>
        <dbReference type="ARBA" id="ARBA00022777"/>
    </source>
</evidence>
<feature type="domain" description="GAF" evidence="11">
    <location>
        <begin position="221"/>
        <end position="369"/>
    </location>
</feature>
<dbReference type="GO" id="GO:0070025">
    <property type="term" value="F:carbon monoxide binding"/>
    <property type="evidence" value="ECO:0007669"/>
    <property type="project" value="UniProtKB-ARBA"/>
</dbReference>
<dbReference type="GO" id="GO:0000287">
    <property type="term" value="F:magnesium ion binding"/>
    <property type="evidence" value="ECO:0007669"/>
    <property type="project" value="UniProtKB-ARBA"/>
</dbReference>
<dbReference type="InterPro" id="IPR011712">
    <property type="entry name" value="Sig_transdc_His_kin_sub3_dim/P"/>
</dbReference>
<dbReference type="Pfam" id="PF07730">
    <property type="entry name" value="HisKA_3"/>
    <property type="match status" value="1"/>
</dbReference>
<protein>
    <submittedName>
        <fullName evidence="13">Histidine kinase</fullName>
    </submittedName>
</protein>
<dbReference type="GO" id="GO:0070483">
    <property type="term" value="P:detection of hypoxia"/>
    <property type="evidence" value="ECO:0007669"/>
    <property type="project" value="UniProtKB-ARBA"/>
</dbReference>
<dbReference type="FunFam" id="3.30.450.40:FF:000052">
    <property type="entry name" value="Oxygen sensor histidine kinase response regulator DevS/DosS"/>
    <property type="match status" value="1"/>
</dbReference>
<reference evidence="13" key="1">
    <citation type="journal article" date="2014" name="Int. J. Syst. Evol. Microbiol.">
        <title>Complete genome sequence of Corynebacterium casei LMG S-19264T (=DSM 44701T), isolated from a smear-ripened cheese.</title>
        <authorList>
            <consortium name="US DOE Joint Genome Institute (JGI-PGF)"/>
            <person name="Walter F."/>
            <person name="Albersmeier A."/>
            <person name="Kalinowski J."/>
            <person name="Ruckert C."/>
        </authorList>
    </citation>
    <scope>NUCLEOTIDE SEQUENCE</scope>
    <source>
        <strain evidence="13">CCM 7905</strain>
    </source>
</reference>
<keyword evidence="6" id="KW-0479">Metal-binding</keyword>
<dbReference type="CDD" id="cd16917">
    <property type="entry name" value="HATPase_UhpB-NarQ-NarX-like"/>
    <property type="match status" value="1"/>
</dbReference>
<reference evidence="13" key="2">
    <citation type="submission" date="2020-09" db="EMBL/GenBank/DDBJ databases">
        <authorList>
            <person name="Sun Q."/>
            <person name="Sedlacek I."/>
        </authorList>
    </citation>
    <scope>NUCLEOTIDE SEQUENCE</scope>
    <source>
        <strain evidence="13">CCM 7905</strain>
    </source>
</reference>
<feature type="domain" description="Histidine kinase/HSP90-like ATPase" evidence="12">
    <location>
        <begin position="479"/>
        <end position="568"/>
    </location>
</feature>
<name>A0A917G6Y3_9NOCA</name>
<evidence type="ECO:0000256" key="10">
    <source>
        <dbReference type="ARBA" id="ARBA00023012"/>
    </source>
</evidence>
<keyword evidence="7 13" id="KW-0418">Kinase</keyword>
<accession>A0A917G6Y3</accession>
<dbReference type="GO" id="GO:0019825">
    <property type="term" value="F:oxygen binding"/>
    <property type="evidence" value="ECO:0007669"/>
    <property type="project" value="UniProtKB-ARBA"/>
</dbReference>
<dbReference type="GO" id="GO:0019826">
    <property type="term" value="F:oxygen sensor activity"/>
    <property type="evidence" value="ECO:0007669"/>
    <property type="project" value="UniProtKB-ARBA"/>
</dbReference>
<evidence type="ECO:0000256" key="2">
    <source>
        <dbReference type="ARBA" id="ARBA00001971"/>
    </source>
</evidence>
<dbReference type="InterPro" id="IPR003018">
    <property type="entry name" value="GAF"/>
</dbReference>
<dbReference type="RefSeq" id="WP_229746237.1">
    <property type="nucleotide sequence ID" value="NZ_BMCU01000006.1"/>
</dbReference>
<dbReference type="InterPro" id="IPR036890">
    <property type="entry name" value="HATPase_C_sf"/>
</dbReference>
<dbReference type="GO" id="GO:0020037">
    <property type="term" value="F:heme binding"/>
    <property type="evidence" value="ECO:0007669"/>
    <property type="project" value="UniProtKB-ARBA"/>
</dbReference>
<dbReference type="GO" id="GO:0000155">
    <property type="term" value="F:phosphorelay sensor kinase activity"/>
    <property type="evidence" value="ECO:0007669"/>
    <property type="project" value="InterPro"/>
</dbReference>
<dbReference type="Pfam" id="PF02518">
    <property type="entry name" value="HATPase_c"/>
    <property type="match status" value="1"/>
</dbReference>
<dbReference type="SUPFAM" id="SSF55781">
    <property type="entry name" value="GAF domain-like"/>
    <property type="match status" value="2"/>
</dbReference>
<organism evidence="13 14">
    <name type="scientific">Rhodococcoides trifolii</name>
    <dbReference type="NCBI Taxonomy" id="908250"/>
    <lineage>
        <taxon>Bacteria</taxon>
        <taxon>Bacillati</taxon>
        <taxon>Actinomycetota</taxon>
        <taxon>Actinomycetes</taxon>
        <taxon>Mycobacteriales</taxon>
        <taxon>Nocardiaceae</taxon>
        <taxon>Rhodococcoides</taxon>
    </lineage>
</organism>
<evidence type="ECO:0000313" key="14">
    <source>
        <dbReference type="Proteomes" id="UP000654257"/>
    </source>
</evidence>
<keyword evidence="10" id="KW-0902">Two-component regulatory system</keyword>
<keyword evidence="4" id="KW-0597">Phosphoprotein</keyword>
<proteinExistence type="predicted"/>
<dbReference type="Proteomes" id="UP000654257">
    <property type="component" value="Unassembled WGS sequence"/>
</dbReference>
<comment type="caution">
    <text evidence="13">The sequence shown here is derived from an EMBL/GenBank/DDBJ whole genome shotgun (WGS) entry which is preliminary data.</text>
</comment>
<dbReference type="EMBL" id="BMCU01000006">
    <property type="protein sequence ID" value="GGG25699.1"/>
    <property type="molecule type" value="Genomic_DNA"/>
</dbReference>
<evidence type="ECO:0000313" key="13">
    <source>
        <dbReference type="EMBL" id="GGG25699.1"/>
    </source>
</evidence>
<gene>
    <name evidence="13" type="ORF">GCM10007304_44430</name>
</gene>
<keyword evidence="14" id="KW-1185">Reference proteome</keyword>
<dbReference type="SMART" id="SM00065">
    <property type="entry name" value="GAF"/>
    <property type="match status" value="2"/>
</dbReference>
<evidence type="ECO:0000256" key="3">
    <source>
        <dbReference type="ARBA" id="ARBA00022490"/>
    </source>
</evidence>
<dbReference type="SUPFAM" id="SSF55874">
    <property type="entry name" value="ATPase domain of HSP90 chaperone/DNA topoisomerase II/histidine kinase"/>
    <property type="match status" value="1"/>
</dbReference>
<dbReference type="AlphaFoldDB" id="A0A917G6Y3"/>
<dbReference type="InterPro" id="IPR050482">
    <property type="entry name" value="Sensor_HK_TwoCompSys"/>
</dbReference>
<dbReference type="GO" id="GO:0016020">
    <property type="term" value="C:membrane"/>
    <property type="evidence" value="ECO:0007669"/>
    <property type="project" value="InterPro"/>
</dbReference>
<feature type="domain" description="GAF" evidence="11">
    <location>
        <begin position="53"/>
        <end position="200"/>
    </location>
</feature>
<dbReference type="InterPro" id="IPR003594">
    <property type="entry name" value="HATPase_dom"/>
</dbReference>
<dbReference type="GO" id="GO:0070026">
    <property type="term" value="F:nitric oxide binding"/>
    <property type="evidence" value="ECO:0007669"/>
    <property type="project" value="UniProtKB-ARBA"/>
</dbReference>
<comment type="cofactor">
    <cofactor evidence="2">
        <name>heme</name>
        <dbReference type="ChEBI" id="CHEBI:30413"/>
    </cofactor>
</comment>
<evidence type="ECO:0000256" key="4">
    <source>
        <dbReference type="ARBA" id="ARBA00022553"/>
    </source>
</evidence>
<dbReference type="GO" id="GO:0046983">
    <property type="term" value="F:protein dimerization activity"/>
    <property type="evidence" value="ECO:0007669"/>
    <property type="project" value="InterPro"/>
</dbReference>
<evidence type="ECO:0000256" key="5">
    <source>
        <dbReference type="ARBA" id="ARBA00022679"/>
    </source>
</evidence>
<evidence type="ECO:0000259" key="12">
    <source>
        <dbReference type="SMART" id="SM00387"/>
    </source>
</evidence>
<keyword evidence="9" id="KW-0408">Iron</keyword>
<keyword evidence="3" id="KW-0963">Cytoplasm</keyword>